<dbReference type="Proteomes" id="UP000076038">
    <property type="component" value="Chromosome"/>
</dbReference>
<sequence length="269" mass="28205">MSEAASTEPVVLTRREGHVLVVTINRPRAANSIDARVHTLLGEAWESAEADRDIRAIVLTGAGSATFCGGADLKALGTGGPGAVTPSETEHWGFAGIVQHPISVPVIAAVNGSAMGGGTEIALVSDMVVASDTAVFGLPEIRRGLIAGAGGAFRLMSAVPEHIALEMILTGQPISAQEAARWGLVNRVVAPTEVLDTALELARLCAEGAPLAVRASKRLARRITDGAIAHEKDSWAQNRQELDRLTTTQDVVEGITAFLQKRDPTWTAQ</sequence>
<dbReference type="SUPFAM" id="SSF52096">
    <property type="entry name" value="ClpP/crotonase"/>
    <property type="match status" value="1"/>
</dbReference>
<dbReference type="Gene3D" id="1.10.12.10">
    <property type="entry name" value="Lyase 2-enoyl-coa Hydratase, Chain A, domain 2"/>
    <property type="match status" value="1"/>
</dbReference>
<dbReference type="AlphaFoldDB" id="A0A143QIF9"/>
<name>A0A143QIF9_RHOFA</name>
<dbReference type="PANTHER" id="PTHR11941">
    <property type="entry name" value="ENOYL-COA HYDRATASE-RELATED"/>
    <property type="match status" value="1"/>
</dbReference>
<keyword evidence="5 11" id="KW-0456">Lyase</keyword>
<proteinExistence type="inferred from homology"/>
<dbReference type="Pfam" id="PF00378">
    <property type="entry name" value="ECH_1"/>
    <property type="match status" value="1"/>
</dbReference>
<dbReference type="OrthoDB" id="4284283at2"/>
<dbReference type="Gene3D" id="3.90.226.10">
    <property type="entry name" value="2-enoyl-CoA Hydratase, Chain A, domain 1"/>
    <property type="match status" value="1"/>
</dbReference>
<evidence type="ECO:0000256" key="10">
    <source>
        <dbReference type="RuleBase" id="RU003707"/>
    </source>
</evidence>
<comment type="catalytic activity">
    <reaction evidence="7">
        <text>a 4-saturated-(3S)-3-hydroxyacyl-CoA = a (3E)-enoyl-CoA + H2O</text>
        <dbReference type="Rhea" id="RHEA:20724"/>
        <dbReference type="ChEBI" id="CHEBI:15377"/>
        <dbReference type="ChEBI" id="CHEBI:58521"/>
        <dbReference type="ChEBI" id="CHEBI:137480"/>
        <dbReference type="EC" id="4.2.1.17"/>
    </reaction>
</comment>
<evidence type="ECO:0000256" key="7">
    <source>
        <dbReference type="ARBA" id="ARBA00023717"/>
    </source>
</evidence>
<evidence type="ECO:0000313" key="11">
    <source>
        <dbReference type="EMBL" id="AMY22538.1"/>
    </source>
</evidence>
<dbReference type="InterPro" id="IPR001753">
    <property type="entry name" value="Enoyl-CoA_hydra/iso"/>
</dbReference>
<comment type="catalytic activity">
    <reaction evidence="6">
        <text>a (3S)-3-hydroxyacyl-CoA = a (2E)-enoyl-CoA + H2O</text>
        <dbReference type="Rhea" id="RHEA:16105"/>
        <dbReference type="ChEBI" id="CHEBI:15377"/>
        <dbReference type="ChEBI" id="CHEBI:57318"/>
        <dbReference type="ChEBI" id="CHEBI:58856"/>
        <dbReference type="EC" id="4.2.1.17"/>
    </reaction>
</comment>
<dbReference type="PATRIC" id="fig|1653479.3.peg.1243"/>
<dbReference type="EC" id="4.2.1.17" evidence="3"/>
<reference evidence="12" key="2">
    <citation type="submission" date="2016-04" db="EMBL/GenBank/DDBJ databases">
        <title>Complete Genome and Plasmid Sequences for Rhodococcus fascians D188 and Draft Sequences for Rhodococcus spp. Isolates PBTS 1 and PBTS 2.</title>
        <authorList>
            <person name="Stamer R."/>
            <person name="Vereecke D."/>
            <person name="Zhang Y."/>
            <person name="Schilkey F."/>
            <person name="Devitt N."/>
            <person name="Randall J."/>
        </authorList>
    </citation>
    <scope>NUCLEOTIDE SEQUENCE [LARGE SCALE GENOMIC DNA]</scope>
    <source>
        <strain evidence="12">PBTS2</strain>
    </source>
</reference>
<dbReference type="InterPro" id="IPR014748">
    <property type="entry name" value="Enoyl-CoA_hydra_C"/>
</dbReference>
<dbReference type="PROSITE" id="PS00166">
    <property type="entry name" value="ENOYL_COA_HYDRATASE"/>
    <property type="match status" value="1"/>
</dbReference>
<dbReference type="InterPro" id="IPR029045">
    <property type="entry name" value="ClpP/crotonase-like_dom_sf"/>
</dbReference>
<evidence type="ECO:0000256" key="8">
    <source>
        <dbReference type="ARBA" id="ARBA00039456"/>
    </source>
</evidence>
<evidence type="ECO:0000256" key="6">
    <source>
        <dbReference type="ARBA" id="ARBA00023709"/>
    </source>
</evidence>
<dbReference type="CDD" id="cd06558">
    <property type="entry name" value="crotonase-like"/>
    <property type="match status" value="1"/>
</dbReference>
<comment type="function">
    <text evidence="1">Could possibly oxidize fatty acids using specific components.</text>
</comment>
<accession>A0A143QIF9</accession>
<dbReference type="EMBL" id="CP015220">
    <property type="protein sequence ID" value="AMY22538.1"/>
    <property type="molecule type" value="Genomic_DNA"/>
</dbReference>
<organism evidence="11 12">
    <name type="scientific">Rhodococcoides fascians</name>
    <name type="common">Rhodococcus fascians</name>
    <dbReference type="NCBI Taxonomy" id="1828"/>
    <lineage>
        <taxon>Bacteria</taxon>
        <taxon>Bacillati</taxon>
        <taxon>Actinomycetota</taxon>
        <taxon>Actinomycetes</taxon>
        <taxon>Mycobacteriales</taxon>
        <taxon>Nocardiaceae</taxon>
        <taxon>Rhodococcoides</taxon>
    </lineage>
</organism>
<evidence type="ECO:0000256" key="5">
    <source>
        <dbReference type="ARBA" id="ARBA00023239"/>
    </source>
</evidence>
<dbReference type="InterPro" id="IPR018376">
    <property type="entry name" value="Enoyl-CoA_hyd/isom_CS"/>
</dbReference>
<evidence type="ECO:0000256" key="4">
    <source>
        <dbReference type="ARBA" id="ARBA00022832"/>
    </source>
</evidence>
<comment type="similarity">
    <text evidence="2 10">Belongs to the enoyl-CoA hydratase/isomerase family.</text>
</comment>
<dbReference type="RefSeq" id="WP_032368724.1">
    <property type="nucleotide sequence ID" value="NZ_CP015220.1"/>
</dbReference>
<gene>
    <name evidence="11" type="primary">caiD_1</name>
    <name evidence="11" type="ORF">A3Q41_01227</name>
</gene>
<keyword evidence="12" id="KW-1185">Reference proteome</keyword>
<reference evidence="11 12" key="1">
    <citation type="journal article" date="2016" name="Genome Announc.">
        <title>Complete Genome and Plasmid Sequences for Rhodococcus fascians D188 and Draft Sequences for Rhodococcus Isolates PBTS 1 and PBTS 2.</title>
        <authorList>
            <person name="Stamler R.A."/>
            <person name="Vereecke D."/>
            <person name="Zhang Y."/>
            <person name="Schilkey F."/>
            <person name="Devitt N."/>
            <person name="Randall J.J."/>
        </authorList>
    </citation>
    <scope>NUCLEOTIDE SEQUENCE [LARGE SCALE GENOMIC DNA]</scope>
    <source>
        <strain evidence="11 12">PBTS2</strain>
    </source>
</reference>
<dbReference type="PANTHER" id="PTHR11941:SF54">
    <property type="entry name" value="ENOYL-COA HYDRATASE, MITOCHONDRIAL"/>
    <property type="match status" value="1"/>
</dbReference>
<protein>
    <recommendedName>
        <fullName evidence="8">Probable enoyl-CoA hydratase EchA17</fullName>
        <ecNumber evidence="3">4.2.1.17</ecNumber>
    </recommendedName>
    <alternativeName>
        <fullName evidence="9">Probable enoyl-CoA hydratase echA17</fullName>
    </alternativeName>
</protein>
<dbReference type="KEGG" id="rhs:A3Q41_01227"/>
<dbReference type="GO" id="GO:0018812">
    <property type="term" value="F:3-hydroxyacyl-CoA dehydratase activity"/>
    <property type="evidence" value="ECO:0007669"/>
    <property type="project" value="RHEA"/>
</dbReference>
<keyword evidence="4" id="KW-0443">Lipid metabolism</keyword>
<evidence type="ECO:0000256" key="3">
    <source>
        <dbReference type="ARBA" id="ARBA00012076"/>
    </source>
</evidence>
<keyword evidence="4" id="KW-0276">Fatty acid metabolism</keyword>
<dbReference type="GO" id="GO:0006635">
    <property type="term" value="P:fatty acid beta-oxidation"/>
    <property type="evidence" value="ECO:0007669"/>
    <property type="project" value="TreeGrafter"/>
</dbReference>
<evidence type="ECO:0000256" key="9">
    <source>
        <dbReference type="ARBA" id="ARBA00073436"/>
    </source>
</evidence>
<evidence type="ECO:0000256" key="1">
    <source>
        <dbReference type="ARBA" id="ARBA00002994"/>
    </source>
</evidence>
<dbReference type="FunFam" id="3.90.226.10:FF:000009">
    <property type="entry name" value="Carnitinyl-CoA dehydratase"/>
    <property type="match status" value="1"/>
</dbReference>
<evidence type="ECO:0000313" key="12">
    <source>
        <dbReference type="Proteomes" id="UP000076038"/>
    </source>
</evidence>
<evidence type="ECO:0000256" key="2">
    <source>
        <dbReference type="ARBA" id="ARBA00005254"/>
    </source>
</evidence>